<evidence type="ECO:0000256" key="2">
    <source>
        <dbReference type="ARBA" id="ARBA00003117"/>
    </source>
</evidence>
<evidence type="ECO:0000256" key="1">
    <source>
        <dbReference type="ARBA" id="ARBA00001946"/>
    </source>
</evidence>
<comment type="caution">
    <text evidence="13">The sequence shown here is derived from an EMBL/GenBank/DDBJ whole genome shotgun (WGS) entry which is preliminary data.</text>
</comment>
<evidence type="ECO:0000313" key="13">
    <source>
        <dbReference type="EMBL" id="MCT8989923.1"/>
    </source>
</evidence>
<dbReference type="EMBL" id="JAODNV010000007">
    <property type="protein sequence ID" value="MCT8989923.1"/>
    <property type="molecule type" value="Genomic_DNA"/>
</dbReference>
<evidence type="ECO:0000259" key="11">
    <source>
        <dbReference type="PROSITE" id="PS51986"/>
    </source>
</evidence>
<keyword evidence="7" id="KW-0460">Magnesium</keyword>
<dbReference type="InterPro" id="IPR008146">
    <property type="entry name" value="Gln_synth_cat_dom"/>
</dbReference>
<evidence type="ECO:0000256" key="3">
    <source>
        <dbReference type="ARBA" id="ARBA00009897"/>
    </source>
</evidence>
<keyword evidence="8" id="KW-0535">Nitrogen fixation</keyword>
<comment type="function">
    <text evidence="2">Catalyzes the ATP-dependent biosynthesis of glutamine from glutamate and ammonia.</text>
</comment>
<dbReference type="SMART" id="SM01230">
    <property type="entry name" value="Gln-synt_C"/>
    <property type="match status" value="1"/>
</dbReference>
<dbReference type="SUPFAM" id="SSF54368">
    <property type="entry name" value="Glutamine synthetase, N-terminal domain"/>
    <property type="match status" value="1"/>
</dbReference>
<dbReference type="InterPro" id="IPR014746">
    <property type="entry name" value="Gln_synth/guanido_kin_cat_dom"/>
</dbReference>
<keyword evidence="4" id="KW-0436">Ligase</keyword>
<dbReference type="PROSITE" id="PS51987">
    <property type="entry name" value="GS_CATALYTIC"/>
    <property type="match status" value="1"/>
</dbReference>
<evidence type="ECO:0000256" key="5">
    <source>
        <dbReference type="ARBA" id="ARBA00022741"/>
    </source>
</evidence>
<evidence type="ECO:0000256" key="4">
    <source>
        <dbReference type="ARBA" id="ARBA00022598"/>
    </source>
</evidence>
<keyword evidence="14" id="KW-1185">Reference proteome</keyword>
<gene>
    <name evidence="13" type="ORF">NYR54_06395</name>
</gene>
<evidence type="ECO:0000256" key="6">
    <source>
        <dbReference type="ARBA" id="ARBA00022840"/>
    </source>
</evidence>
<dbReference type="GO" id="GO:0005524">
    <property type="term" value="F:ATP binding"/>
    <property type="evidence" value="ECO:0007669"/>
    <property type="project" value="UniProtKB-KW"/>
</dbReference>
<name>A0A9X2X795_9HYPH</name>
<comment type="similarity">
    <text evidence="3 9 10">Belongs to the glutamine synthetase family.</text>
</comment>
<protein>
    <submittedName>
        <fullName evidence="13">Glutamine synthetase family protein</fullName>
    </submittedName>
</protein>
<dbReference type="AlphaFoldDB" id="A0A9X2X795"/>
<dbReference type="PANTHER" id="PTHR43785:SF3">
    <property type="entry name" value="GS CATALYTIC DOMAIN-CONTAINING PROTEIN"/>
    <property type="match status" value="1"/>
</dbReference>
<dbReference type="PROSITE" id="PS00181">
    <property type="entry name" value="GLNA_ATP"/>
    <property type="match status" value="1"/>
</dbReference>
<evidence type="ECO:0000256" key="10">
    <source>
        <dbReference type="RuleBase" id="RU000384"/>
    </source>
</evidence>
<dbReference type="GO" id="GO:0006542">
    <property type="term" value="P:glutamine biosynthetic process"/>
    <property type="evidence" value="ECO:0007669"/>
    <property type="project" value="InterPro"/>
</dbReference>
<evidence type="ECO:0000256" key="9">
    <source>
        <dbReference type="PROSITE-ProRule" id="PRU01330"/>
    </source>
</evidence>
<keyword evidence="6" id="KW-0067">ATP-binding</keyword>
<evidence type="ECO:0000259" key="12">
    <source>
        <dbReference type="PROSITE" id="PS51987"/>
    </source>
</evidence>
<dbReference type="Proteomes" id="UP001149009">
    <property type="component" value="Unassembled WGS sequence"/>
</dbReference>
<dbReference type="GO" id="GO:0004356">
    <property type="term" value="F:glutamine synthetase activity"/>
    <property type="evidence" value="ECO:0007669"/>
    <property type="project" value="InterPro"/>
</dbReference>
<dbReference type="Pfam" id="PF00120">
    <property type="entry name" value="Gln-synt_C"/>
    <property type="match status" value="1"/>
</dbReference>
<feature type="domain" description="GS beta-grasp" evidence="11">
    <location>
        <begin position="41"/>
        <end position="135"/>
    </location>
</feature>
<dbReference type="RefSeq" id="WP_261514782.1">
    <property type="nucleotide sequence ID" value="NZ_JAODNV010000007.1"/>
</dbReference>
<dbReference type="SUPFAM" id="SSF55931">
    <property type="entry name" value="Glutamine synthetase/guanido kinase"/>
    <property type="match status" value="1"/>
</dbReference>
<accession>A0A9X2X795</accession>
<organism evidence="13 14">
    <name type="scientific">Chelativorans petroleitrophicus</name>
    <dbReference type="NCBI Taxonomy" id="2975484"/>
    <lineage>
        <taxon>Bacteria</taxon>
        <taxon>Pseudomonadati</taxon>
        <taxon>Pseudomonadota</taxon>
        <taxon>Alphaproteobacteria</taxon>
        <taxon>Hyphomicrobiales</taxon>
        <taxon>Phyllobacteriaceae</taxon>
        <taxon>Chelativorans</taxon>
    </lineage>
</organism>
<dbReference type="FunFam" id="3.30.590.10:FF:000005">
    <property type="entry name" value="Probable glutamine synthetase"/>
    <property type="match status" value="1"/>
</dbReference>
<keyword evidence="5" id="KW-0547">Nucleotide-binding</keyword>
<dbReference type="InterPro" id="IPR036651">
    <property type="entry name" value="Gln_synt_N_sf"/>
</dbReference>
<feature type="domain" description="GS catalytic" evidence="12">
    <location>
        <begin position="142"/>
        <end position="476"/>
    </location>
</feature>
<dbReference type="Gene3D" id="3.30.590.10">
    <property type="entry name" value="Glutamine synthetase/guanido kinase, catalytic domain"/>
    <property type="match status" value="1"/>
</dbReference>
<evidence type="ECO:0000313" key="14">
    <source>
        <dbReference type="Proteomes" id="UP001149009"/>
    </source>
</evidence>
<dbReference type="PANTHER" id="PTHR43785">
    <property type="entry name" value="GAMMA-GLUTAMYLPUTRESCINE SYNTHETASE"/>
    <property type="match status" value="1"/>
</dbReference>
<dbReference type="GO" id="GO:0006598">
    <property type="term" value="P:polyamine catabolic process"/>
    <property type="evidence" value="ECO:0007669"/>
    <property type="project" value="TreeGrafter"/>
</dbReference>
<comment type="cofactor">
    <cofactor evidence="1">
        <name>Mg(2+)</name>
        <dbReference type="ChEBI" id="CHEBI:18420"/>
    </cofactor>
</comment>
<sequence length="476" mass="52870">MLNDKRTSRTVGRSAHRTPAFLKNLRGVKGWKEAVAWLEWRGIEDIECITPDQAGVARGKMMPSKKFTSNTSLALPSAVFLTTISGEYPEDGNGFTYPEDDGDLKLVPDLSTLSVVPWESDPTAQVICDLVHQDGRAVEFSPRNVLKRVVAKYAEHGLKPIVAPEIEFYLVHKNPDPDYPLTPPVGRSGRPIGGGQGYSIAGVNEFDELIDDIYHFSESQGLEIDTLIHEEGAGQLEINLRHGDPIELADQVFLFKRTIREAALKHDIYATFMAKPIQDQPGSAMHIHQSVISLENGSNVFSNEDGSESRTFHHFIGGLQRHIPNALIMLAPYVNSYRRLTQASSAPVNTRWGYDNRTTAFRVPRSDPSSRRVENRIPSSDANPYLALAASLACGLIGILEEVEPDAPAQSAVNKDLIELPRGLLEAVALFEEDSALRDILGTTFTTTYAAIKRMEFETFMQVISPWEREYLLLNV</sequence>
<dbReference type="Gene3D" id="3.10.20.70">
    <property type="entry name" value="Glutamine synthetase, N-terminal domain"/>
    <property type="match status" value="1"/>
</dbReference>
<dbReference type="InterPro" id="IPR027303">
    <property type="entry name" value="Gln_synth_gly_rich_site"/>
</dbReference>
<proteinExistence type="inferred from homology"/>
<dbReference type="PROSITE" id="PS51986">
    <property type="entry name" value="GS_BETA_GRASP"/>
    <property type="match status" value="1"/>
</dbReference>
<evidence type="ECO:0000256" key="8">
    <source>
        <dbReference type="ARBA" id="ARBA00023231"/>
    </source>
</evidence>
<evidence type="ECO:0000256" key="7">
    <source>
        <dbReference type="ARBA" id="ARBA00022842"/>
    </source>
</evidence>
<reference evidence="13" key="1">
    <citation type="submission" date="2022-08" db="EMBL/GenBank/DDBJ databases">
        <title>Chelativorans sichuanense sp. nov., a paraffin oil-degrading bacterium isolated from a mixture of oil-based drill cuttings and paddy soil.</title>
        <authorList>
            <person name="Yu J."/>
            <person name="Liu H."/>
            <person name="Chen Q."/>
        </authorList>
    </citation>
    <scope>NUCLEOTIDE SEQUENCE</scope>
    <source>
        <strain evidence="13">SCAU 2101</strain>
    </source>
</reference>
<dbReference type="InterPro" id="IPR008147">
    <property type="entry name" value="Gln_synt_N"/>
</dbReference>